<evidence type="ECO:0000256" key="2">
    <source>
        <dbReference type="ARBA" id="ARBA00009087"/>
    </source>
</evidence>
<dbReference type="InterPro" id="IPR039754">
    <property type="entry name" value="Esf1"/>
</dbReference>
<feature type="region of interest" description="Disordered" evidence="6">
    <location>
        <begin position="1"/>
        <end position="28"/>
    </location>
</feature>
<accession>A0A1J1HDT6</accession>
<feature type="coiled-coil region" evidence="5">
    <location>
        <begin position="238"/>
        <end position="274"/>
    </location>
</feature>
<sequence>MKILSKLKKNEKKNNEKKEKICSKSKGIKKKKSTYKNINERLLNNSKSISLETNKNLIIKKKEENILNNKGELEKIINKNDQLKKKKCSNTLKNDEFLIKKKMKINHTPNELKNREKKEKEKTKEKMEKGEKKKKKKNNNIKEINYTPLTEKIILTDRKKKKDLKKYYKNEIEKKAYESNLNFNKKNENNENQKNNESKRVNDEFKNGYDDSRCNNRNAKKRYMNKVQEDNIKKKCIIKEEKENKKKYENKLVKKEKEKNIKVIEQKKNIEKNKKNNIIYNDKKKKDKTINVKEKVSKPDEKNENIYKNNIENKLNFADDNKDICANENVYKDDQKDLYNNEKENIKMTFEVTNRFTVLGCDWDNISSVDVFYLFESYYNFEKRKKKKFDYSKSRAVKKVTIYTSKYGEKKLKYEEEHGPLINFDLLKKKKKNGEAIYRNNNLLDYIGDENENENKKLKKKKFLKKNSNQMELKNDMYNIADIYNDEDREKENEKIRLYQIQRSRYYFALVECYNKEIVEFLYEELNDMDADFCINYLDLRIIDDNCSLDDYKIKEYCDKIPENYKFYYCVTTALKHTYAKSSWDENPRRKKILSTRFTEEKLRELDLKEYLANSSSDEENYCIDDNYNNSESFNKSYSKENYRKLLLGDILNEEDLKGEKPFDHNESLPNNYNEEISSDENEKQKKLDNSKEDSYYYNEIKEETEENNNNDLHHQEKYKQLMDKNMKITNTDQNIMKSVNSSKNKSKVGKGNPEGDDDSDKENEVMQVFKNVLINKEQKEDKQNPWEKYLDKVKMKKKMKKKAYLESLKKKDEEIKKIITKKTNKRKKEQKIKNKVDYNSEKINENHVVDCRFADLYKNKDFNLDITNPNFKKTKFNEQILQKKL</sequence>
<dbReference type="Pfam" id="PF08159">
    <property type="entry name" value="NUC153"/>
    <property type="match status" value="1"/>
</dbReference>
<comment type="subcellular location">
    <subcellularLocation>
        <location evidence="1">Nucleus</location>
        <location evidence="1">Nucleolus</location>
    </subcellularLocation>
</comment>
<feature type="coiled-coil region" evidence="5">
    <location>
        <begin position="59"/>
        <end position="86"/>
    </location>
</feature>
<protein>
    <submittedName>
        <fullName evidence="9">Small subunit rRNA processing factor, putative</fullName>
    </submittedName>
</protein>
<evidence type="ECO:0000256" key="6">
    <source>
        <dbReference type="SAM" id="MobiDB-lite"/>
    </source>
</evidence>
<evidence type="ECO:0000259" key="8">
    <source>
        <dbReference type="Pfam" id="PF25121"/>
    </source>
</evidence>
<feature type="compositionally biased region" description="Basic and acidic residues" evidence="6">
    <location>
        <begin position="12"/>
        <end position="22"/>
    </location>
</feature>
<feature type="domain" description="NUC153" evidence="7">
    <location>
        <begin position="851"/>
        <end position="876"/>
    </location>
</feature>
<dbReference type="EMBL" id="LN835308">
    <property type="protein sequence ID" value="CRH03701.1"/>
    <property type="molecule type" value="Genomic_DNA"/>
</dbReference>
<dbReference type="Pfam" id="PF25121">
    <property type="entry name" value="RRM_ESF1"/>
    <property type="match status" value="2"/>
</dbReference>
<dbReference type="VEuPathDB" id="PlasmoDB:PRELSG_1305900"/>
<dbReference type="AlphaFoldDB" id="A0A1J1HDT6"/>
<feature type="compositionally biased region" description="Basic residues" evidence="6">
    <location>
        <begin position="1"/>
        <end position="11"/>
    </location>
</feature>
<name>A0A1J1HDT6_PLARL</name>
<keyword evidence="3 5" id="KW-0175">Coiled coil</keyword>
<evidence type="ECO:0000313" key="10">
    <source>
        <dbReference type="Proteomes" id="UP000220158"/>
    </source>
</evidence>
<feature type="region of interest" description="Disordered" evidence="6">
    <location>
        <begin position="104"/>
        <end position="140"/>
    </location>
</feature>
<evidence type="ECO:0000259" key="7">
    <source>
        <dbReference type="Pfam" id="PF08159"/>
    </source>
</evidence>
<evidence type="ECO:0000256" key="5">
    <source>
        <dbReference type="SAM" id="Coils"/>
    </source>
</evidence>
<dbReference type="GO" id="GO:0006364">
    <property type="term" value="P:rRNA processing"/>
    <property type="evidence" value="ECO:0007669"/>
    <property type="project" value="InterPro"/>
</dbReference>
<keyword evidence="4" id="KW-0539">Nucleus</keyword>
<dbReference type="KEGG" id="prel:PRELSG_1305900"/>
<feature type="region of interest" description="Disordered" evidence="6">
    <location>
        <begin position="734"/>
        <end position="764"/>
    </location>
</feature>
<dbReference type="PANTHER" id="PTHR12202">
    <property type="entry name" value="ESF1 HOMOLOG"/>
    <property type="match status" value="1"/>
</dbReference>
<proteinExistence type="inferred from homology"/>
<dbReference type="InterPro" id="IPR056750">
    <property type="entry name" value="RRM_ESF1"/>
</dbReference>
<organism evidence="9 10">
    <name type="scientific">Plasmodium relictum</name>
    <dbReference type="NCBI Taxonomy" id="85471"/>
    <lineage>
        <taxon>Eukaryota</taxon>
        <taxon>Sar</taxon>
        <taxon>Alveolata</taxon>
        <taxon>Apicomplexa</taxon>
        <taxon>Aconoidasida</taxon>
        <taxon>Haemosporida</taxon>
        <taxon>Plasmodiidae</taxon>
        <taxon>Plasmodium</taxon>
        <taxon>Plasmodium (Haemamoeba)</taxon>
    </lineage>
</organism>
<keyword evidence="10" id="KW-1185">Reference proteome</keyword>
<feature type="compositionally biased region" description="Basic and acidic residues" evidence="6">
    <location>
        <begin position="110"/>
        <end position="131"/>
    </location>
</feature>
<comment type="similarity">
    <text evidence="2">Belongs to the ESF1 family.</text>
</comment>
<dbReference type="OrthoDB" id="431825at2759"/>
<reference evidence="9 10" key="1">
    <citation type="submission" date="2015-04" db="EMBL/GenBank/DDBJ databases">
        <authorList>
            <consortium name="Pathogen Informatics"/>
        </authorList>
    </citation>
    <scope>NUCLEOTIDE SEQUENCE [LARGE SCALE GENOMIC DNA]</scope>
    <source>
        <strain evidence="9 10">SGS1</strain>
    </source>
</reference>
<dbReference type="GO" id="GO:0005730">
    <property type="term" value="C:nucleolus"/>
    <property type="evidence" value="ECO:0007669"/>
    <property type="project" value="UniProtKB-SubCell"/>
</dbReference>
<evidence type="ECO:0000256" key="3">
    <source>
        <dbReference type="ARBA" id="ARBA00023054"/>
    </source>
</evidence>
<gene>
    <name evidence="9" type="ORF">PRELSG_1305900</name>
</gene>
<dbReference type="GO" id="GO:0003723">
    <property type="term" value="F:RNA binding"/>
    <property type="evidence" value="ECO:0007669"/>
    <property type="project" value="TreeGrafter"/>
</dbReference>
<evidence type="ECO:0000313" key="9">
    <source>
        <dbReference type="EMBL" id="CRH03701.1"/>
    </source>
</evidence>
<feature type="compositionally biased region" description="Basic and acidic residues" evidence="6">
    <location>
        <begin position="185"/>
        <end position="213"/>
    </location>
</feature>
<dbReference type="PANTHER" id="PTHR12202:SF0">
    <property type="entry name" value="ESF1 HOMOLOG"/>
    <property type="match status" value="1"/>
</dbReference>
<dbReference type="GeneID" id="39737992"/>
<feature type="domain" description="ESF1 RRM" evidence="8">
    <location>
        <begin position="353"/>
        <end position="460"/>
    </location>
</feature>
<evidence type="ECO:0000256" key="4">
    <source>
        <dbReference type="ARBA" id="ARBA00023242"/>
    </source>
</evidence>
<feature type="region of interest" description="Disordered" evidence="6">
    <location>
        <begin position="183"/>
        <end position="213"/>
    </location>
</feature>
<dbReference type="InterPro" id="IPR012580">
    <property type="entry name" value="NUC153"/>
</dbReference>
<dbReference type="Proteomes" id="UP000220158">
    <property type="component" value="Chromosome 13"/>
</dbReference>
<feature type="domain" description="ESF1 RRM" evidence="8">
    <location>
        <begin position="471"/>
        <end position="556"/>
    </location>
</feature>
<feature type="region of interest" description="Disordered" evidence="6">
    <location>
        <begin position="658"/>
        <end position="693"/>
    </location>
</feature>
<feature type="compositionally biased region" description="Basic and acidic residues" evidence="6">
    <location>
        <begin position="681"/>
        <end position="693"/>
    </location>
</feature>
<evidence type="ECO:0000256" key="1">
    <source>
        <dbReference type="ARBA" id="ARBA00004604"/>
    </source>
</evidence>
<feature type="compositionally biased region" description="Basic and acidic residues" evidence="6">
    <location>
        <begin position="658"/>
        <end position="667"/>
    </location>
</feature>
<dbReference type="RefSeq" id="XP_028535708.1">
    <property type="nucleotide sequence ID" value="XM_028678576.1"/>
</dbReference>